<comment type="caution">
    <text evidence="3">The sequence shown here is derived from an EMBL/GenBank/DDBJ whole genome shotgun (WGS) entry which is preliminary data.</text>
</comment>
<feature type="compositionally biased region" description="Basic and acidic residues" evidence="1">
    <location>
        <begin position="407"/>
        <end position="420"/>
    </location>
</feature>
<feature type="transmembrane region" description="Helical" evidence="2">
    <location>
        <begin position="58"/>
        <end position="79"/>
    </location>
</feature>
<protein>
    <submittedName>
        <fullName evidence="3">Uncharacterized protein</fullName>
    </submittedName>
</protein>
<keyword evidence="2" id="KW-1133">Transmembrane helix</keyword>
<feature type="compositionally biased region" description="Basic and acidic residues" evidence="1">
    <location>
        <begin position="427"/>
        <end position="445"/>
    </location>
</feature>
<sequence length="503" mass="54993">MAPVQLESQINYSAVALAAGHVLAAILLTAGVGRSLYRSYRALGPAQETRERRAQRSHHVPVFASLALISLCTAVYASAQHAILSYKRWANAHAVQLPARLYGDNGILPLGENSIDVFPGLWLSDTPFHLDTVEILAERARRLWWGQQIELSLIPWNLFLAIEGRRRNMPLLWCYPLLGQLVSLSYAQNLFFLALLLTPSPLPSTDAGGLPMSRYIRIRDAIFRPKPSTWTPHTSLYLLTLALAYVPHWATTRVVNTPHLKAVVLASRGLAMAPLLLHYVIPASWGSTHTKPHETYRVYTRLFKMISLASFVLHGKATLEGLAHSAPDAYYHRHSQYLPFDMESRSAWERTTSGFGRILAATADHPVVSGAGCDVLLSALSLGLWAAVRATDFQDFLACTVPGQVRSHADGSEAEQDGHKSTPTVARRRDGLRSGGKYKIDRDSSEEAYEPTPAVAASVTEGDVLPEAGDYDWESTALVWGMTILGGLGTGSAGVLGGECIAR</sequence>
<proteinExistence type="predicted"/>
<evidence type="ECO:0000313" key="4">
    <source>
        <dbReference type="Proteomes" id="UP000029964"/>
    </source>
</evidence>
<dbReference type="AlphaFoldDB" id="A0A086TF59"/>
<gene>
    <name evidence="3" type="ORF">ACRE_012570</name>
</gene>
<name>A0A086TF59_HAPC1</name>
<feature type="transmembrane region" description="Helical" evidence="2">
    <location>
        <begin position="12"/>
        <end position="37"/>
    </location>
</feature>
<dbReference type="Proteomes" id="UP000029964">
    <property type="component" value="Unassembled WGS sequence"/>
</dbReference>
<dbReference type="HOGENOM" id="CLU_037033_0_0_1"/>
<organism evidence="3 4">
    <name type="scientific">Hapsidospora chrysogenum (strain ATCC 11550 / CBS 779.69 / DSM 880 / IAM 14645 / JCM 23072 / IMI 49137)</name>
    <name type="common">Acremonium chrysogenum</name>
    <dbReference type="NCBI Taxonomy" id="857340"/>
    <lineage>
        <taxon>Eukaryota</taxon>
        <taxon>Fungi</taxon>
        <taxon>Dikarya</taxon>
        <taxon>Ascomycota</taxon>
        <taxon>Pezizomycotina</taxon>
        <taxon>Sordariomycetes</taxon>
        <taxon>Hypocreomycetidae</taxon>
        <taxon>Hypocreales</taxon>
        <taxon>Bionectriaceae</taxon>
        <taxon>Hapsidospora</taxon>
    </lineage>
</organism>
<keyword evidence="4" id="KW-1185">Reference proteome</keyword>
<keyword evidence="2" id="KW-0812">Transmembrane</keyword>
<feature type="region of interest" description="Disordered" evidence="1">
    <location>
        <begin position="407"/>
        <end position="455"/>
    </location>
</feature>
<reference evidence="4" key="1">
    <citation type="journal article" date="2014" name="Genome Announc.">
        <title>Genome sequence and annotation of Acremonium chrysogenum, producer of the beta-lactam antibiotic cephalosporin C.</title>
        <authorList>
            <person name="Terfehr D."/>
            <person name="Dahlmann T.A."/>
            <person name="Specht T."/>
            <person name="Zadra I."/>
            <person name="Kuernsteiner H."/>
            <person name="Kueck U."/>
        </authorList>
    </citation>
    <scope>NUCLEOTIDE SEQUENCE [LARGE SCALE GENOMIC DNA]</scope>
    <source>
        <strain evidence="4">ATCC 11550 / CBS 779.69 / DSM 880 / IAM 14645 / JCM 23072 / IMI 49137</strain>
    </source>
</reference>
<evidence type="ECO:0000313" key="3">
    <source>
        <dbReference type="EMBL" id="KFH47991.1"/>
    </source>
</evidence>
<accession>A0A086TF59</accession>
<dbReference type="OrthoDB" id="2126185at2759"/>
<evidence type="ECO:0000256" key="1">
    <source>
        <dbReference type="SAM" id="MobiDB-lite"/>
    </source>
</evidence>
<keyword evidence="2" id="KW-0472">Membrane</keyword>
<dbReference type="EMBL" id="JPKY01000006">
    <property type="protein sequence ID" value="KFH47991.1"/>
    <property type="molecule type" value="Genomic_DNA"/>
</dbReference>
<evidence type="ECO:0000256" key="2">
    <source>
        <dbReference type="SAM" id="Phobius"/>
    </source>
</evidence>